<name>A0A2W5R8D7_ANCNO</name>
<sequence length="281" mass="29640">MTAVTASPPSAVVTLGMYDPPYLNEAQDVLWAALRRALVDQGIERALGPLPQSLDRQRAIGDALADPRLALGHTCGYPLRKLYAGRLKPLATPIYASPWMEGAWHRSAIVVRADEPATGLAGMRGRVAAINGRDSNTGMNLFRAAVAPLAGGQPFFSRVVETGGHLLSLQAVSEGRADIAAIDGVTFTLAARHAPERVAGVKVIDVTPATPGLPLVVRKDVTDEVVAALRRGLDALLADASAAPAREAFGLIGFEPIAEEAYDRVLELEREAVAAGYPELA</sequence>
<comment type="caution">
    <text evidence="1">The sequence shown here is derived from an EMBL/GenBank/DDBJ whole genome shotgun (WGS) entry which is preliminary data.</text>
</comment>
<evidence type="ECO:0000313" key="1">
    <source>
        <dbReference type="EMBL" id="PZQ85064.1"/>
    </source>
</evidence>
<gene>
    <name evidence="1" type="ORF">DI549_02710</name>
</gene>
<dbReference type="PANTHER" id="PTHR35841">
    <property type="entry name" value="PHOSPHONATES-BINDING PERIPLASMIC PROTEIN"/>
    <property type="match status" value="1"/>
</dbReference>
<evidence type="ECO:0008006" key="3">
    <source>
        <dbReference type="Google" id="ProtNLM"/>
    </source>
</evidence>
<dbReference type="PANTHER" id="PTHR35841:SF1">
    <property type="entry name" value="PHOSPHONATES-BINDING PERIPLASMIC PROTEIN"/>
    <property type="match status" value="1"/>
</dbReference>
<dbReference type="Gene3D" id="3.40.190.10">
    <property type="entry name" value="Periplasmic binding protein-like II"/>
    <property type="match status" value="2"/>
</dbReference>
<dbReference type="AlphaFoldDB" id="A0A2W5R8D7"/>
<accession>A0A2W5R8D7</accession>
<reference evidence="1 2" key="1">
    <citation type="submission" date="2017-08" db="EMBL/GenBank/DDBJ databases">
        <title>Infants hospitalized years apart are colonized by the same room-sourced microbial strains.</title>
        <authorList>
            <person name="Brooks B."/>
            <person name="Olm M.R."/>
            <person name="Firek B.A."/>
            <person name="Baker R."/>
            <person name="Thomas B.C."/>
            <person name="Morowitz M.J."/>
            <person name="Banfield J.F."/>
        </authorList>
    </citation>
    <scope>NUCLEOTIDE SEQUENCE [LARGE SCALE GENOMIC DNA]</scope>
    <source>
        <strain evidence="1">S2_005_001_R2_27</strain>
    </source>
</reference>
<dbReference type="SUPFAM" id="SSF53850">
    <property type="entry name" value="Periplasmic binding protein-like II"/>
    <property type="match status" value="1"/>
</dbReference>
<evidence type="ECO:0000313" key="2">
    <source>
        <dbReference type="Proteomes" id="UP000248887"/>
    </source>
</evidence>
<dbReference type="Pfam" id="PF12974">
    <property type="entry name" value="Phosphonate-bd"/>
    <property type="match status" value="1"/>
</dbReference>
<dbReference type="Proteomes" id="UP000248887">
    <property type="component" value="Unassembled WGS sequence"/>
</dbReference>
<protein>
    <recommendedName>
        <fullName evidence="3">Phosphate ABC transporter substrate-binding protein</fullName>
    </recommendedName>
</protein>
<organism evidence="1 2">
    <name type="scientific">Ancylobacter novellus</name>
    <name type="common">Thiobacillus novellus</name>
    <dbReference type="NCBI Taxonomy" id="921"/>
    <lineage>
        <taxon>Bacteria</taxon>
        <taxon>Pseudomonadati</taxon>
        <taxon>Pseudomonadota</taxon>
        <taxon>Alphaproteobacteria</taxon>
        <taxon>Hyphomicrobiales</taxon>
        <taxon>Xanthobacteraceae</taxon>
        <taxon>Ancylobacter</taxon>
    </lineage>
</organism>
<dbReference type="EMBL" id="QFQD01000005">
    <property type="protein sequence ID" value="PZQ85064.1"/>
    <property type="molecule type" value="Genomic_DNA"/>
</dbReference>
<proteinExistence type="predicted"/>